<proteinExistence type="predicted"/>
<accession>A0A1F7F8Z2</accession>
<name>A0A1F7F8Z2_UNCRA</name>
<dbReference type="EMBL" id="MFYX01000098">
    <property type="protein sequence ID" value="OGK03048.1"/>
    <property type="molecule type" value="Genomic_DNA"/>
</dbReference>
<protein>
    <recommendedName>
        <fullName evidence="3">DUF721 domain-containing protein</fullName>
    </recommendedName>
</protein>
<gene>
    <name evidence="1" type="ORF">A2519_21390</name>
</gene>
<organism evidence="1 2">
    <name type="scientific">Candidatus Raymondbacteria bacterium RIFOXYD12_FULL_49_13</name>
    <dbReference type="NCBI Taxonomy" id="1817890"/>
    <lineage>
        <taxon>Bacteria</taxon>
        <taxon>Raymondiibacteriota</taxon>
    </lineage>
</organism>
<evidence type="ECO:0000313" key="1">
    <source>
        <dbReference type="EMBL" id="OGK03048.1"/>
    </source>
</evidence>
<dbReference type="Proteomes" id="UP000179243">
    <property type="component" value="Unassembled WGS sequence"/>
</dbReference>
<dbReference type="PANTHER" id="PTHR36456:SF1">
    <property type="entry name" value="UPF0232 PROTEIN SCO3875"/>
    <property type="match status" value="1"/>
</dbReference>
<reference evidence="1 2" key="1">
    <citation type="journal article" date="2016" name="Nat. Commun.">
        <title>Thousands of microbial genomes shed light on interconnected biogeochemical processes in an aquifer system.</title>
        <authorList>
            <person name="Anantharaman K."/>
            <person name="Brown C.T."/>
            <person name="Hug L.A."/>
            <person name="Sharon I."/>
            <person name="Castelle C.J."/>
            <person name="Probst A.J."/>
            <person name="Thomas B.C."/>
            <person name="Singh A."/>
            <person name="Wilkins M.J."/>
            <person name="Karaoz U."/>
            <person name="Brodie E.L."/>
            <person name="Williams K.H."/>
            <person name="Hubbard S.S."/>
            <person name="Banfield J.F."/>
        </authorList>
    </citation>
    <scope>NUCLEOTIDE SEQUENCE [LARGE SCALE GENOMIC DNA]</scope>
</reference>
<dbReference type="InterPro" id="IPR007922">
    <property type="entry name" value="DciA-like"/>
</dbReference>
<evidence type="ECO:0000313" key="2">
    <source>
        <dbReference type="Proteomes" id="UP000179243"/>
    </source>
</evidence>
<evidence type="ECO:0008006" key="3">
    <source>
        <dbReference type="Google" id="ProtNLM"/>
    </source>
</evidence>
<dbReference type="Pfam" id="PF05258">
    <property type="entry name" value="DciA"/>
    <property type="match status" value="1"/>
</dbReference>
<comment type="caution">
    <text evidence="1">The sequence shown here is derived from an EMBL/GenBank/DDBJ whole genome shotgun (WGS) entry which is preliminary data.</text>
</comment>
<dbReference type="PANTHER" id="PTHR36456">
    <property type="entry name" value="UPF0232 PROTEIN SCO3875"/>
    <property type="match status" value="1"/>
</dbReference>
<sequence>MKMTRPRRRTAEPVQIKEIVADLLREAGYENAVKEQQVLTAWSEIAGAEIAKNSQPTEIRNMVCFIKVKNSVWRTQLSFFRESLVDKINAYAGKKIVTSIHFSA</sequence>
<dbReference type="AlphaFoldDB" id="A0A1F7F8Z2"/>